<dbReference type="PANTHER" id="PTHR11091:SF0">
    <property type="entry name" value="MALATE DEHYDROGENASE"/>
    <property type="match status" value="1"/>
</dbReference>
<evidence type="ECO:0000313" key="3">
    <source>
        <dbReference type="EMBL" id="GGH42446.1"/>
    </source>
</evidence>
<name>A0A917IFX7_9MICO</name>
<dbReference type="InterPro" id="IPR043143">
    <property type="entry name" value="Mal/L-sulf/L-lact_DH-like_NADP"/>
</dbReference>
<gene>
    <name evidence="3" type="ORF">GCM10010921_15660</name>
</gene>
<dbReference type="AlphaFoldDB" id="A0A917IFX7"/>
<sequence>MTSERSTSAPRGPHRLSAEQATVRAAAALEAEGAGRDAATLQAAHLTEAELRGHTSHGLRRLPVLIERLRAGLIDPDAQPELRWTADATLRVDGRRGFGPLTAYAAIDALLQRSARTGVAVGALHHTHHLGMLAPYVERIAEAGCVGVVLSSTEGLVHPWGGSGALLGTNPLAVGVPVAQAPLTLDMSTGSVSAGKILDHLERGRPLPDGWAVDADGRPTRDPAEAVRGAISPFGGSKGYALGITLGAVVGVLTGTEFGLDVVGTLDAEHETTKGDVIIVLRIEAFGQPARSEGLAAYLERVRASGVDGTRVRIPGDRARQARADALADGFDVTDEVWEFLHRAAAAGSKA</sequence>
<dbReference type="Gene3D" id="3.30.1370.60">
    <property type="entry name" value="Hypothetical oxidoreductase yiak, domain 2"/>
    <property type="match status" value="1"/>
</dbReference>
<comment type="caution">
    <text evidence="3">The sequence shown here is derived from an EMBL/GenBank/DDBJ whole genome shotgun (WGS) entry which is preliminary data.</text>
</comment>
<comment type="similarity">
    <text evidence="1">Belongs to the LDH2/MDH2 oxidoreductase family.</text>
</comment>
<accession>A0A917IFX7</accession>
<evidence type="ECO:0000256" key="1">
    <source>
        <dbReference type="ARBA" id="ARBA00006056"/>
    </source>
</evidence>
<keyword evidence="4" id="KW-1185">Reference proteome</keyword>
<dbReference type="InterPro" id="IPR003767">
    <property type="entry name" value="Malate/L-lactate_DH-like"/>
</dbReference>
<organism evidence="3 4">
    <name type="scientific">Microbacterium album</name>
    <dbReference type="NCBI Taxonomy" id="2053191"/>
    <lineage>
        <taxon>Bacteria</taxon>
        <taxon>Bacillati</taxon>
        <taxon>Actinomycetota</taxon>
        <taxon>Actinomycetes</taxon>
        <taxon>Micrococcales</taxon>
        <taxon>Microbacteriaceae</taxon>
        <taxon>Microbacterium</taxon>
    </lineage>
</organism>
<keyword evidence="2" id="KW-0560">Oxidoreductase</keyword>
<dbReference type="Gene3D" id="1.10.1530.10">
    <property type="match status" value="1"/>
</dbReference>
<protein>
    <submittedName>
        <fullName evidence="3">Dehydrogenase</fullName>
    </submittedName>
</protein>
<evidence type="ECO:0000313" key="4">
    <source>
        <dbReference type="Proteomes" id="UP000657592"/>
    </source>
</evidence>
<reference evidence="3" key="2">
    <citation type="submission" date="2020-09" db="EMBL/GenBank/DDBJ databases">
        <authorList>
            <person name="Sun Q."/>
            <person name="Zhou Y."/>
        </authorList>
    </citation>
    <scope>NUCLEOTIDE SEQUENCE</scope>
    <source>
        <strain evidence="3">CGMCC 1.15794</strain>
    </source>
</reference>
<evidence type="ECO:0000256" key="2">
    <source>
        <dbReference type="ARBA" id="ARBA00023002"/>
    </source>
</evidence>
<dbReference type="EMBL" id="BMJY01000005">
    <property type="protein sequence ID" value="GGH42446.1"/>
    <property type="molecule type" value="Genomic_DNA"/>
</dbReference>
<reference evidence="3" key="1">
    <citation type="journal article" date="2014" name="Int. J. Syst. Evol. Microbiol.">
        <title>Complete genome sequence of Corynebacterium casei LMG S-19264T (=DSM 44701T), isolated from a smear-ripened cheese.</title>
        <authorList>
            <consortium name="US DOE Joint Genome Institute (JGI-PGF)"/>
            <person name="Walter F."/>
            <person name="Albersmeier A."/>
            <person name="Kalinowski J."/>
            <person name="Ruckert C."/>
        </authorList>
    </citation>
    <scope>NUCLEOTIDE SEQUENCE</scope>
    <source>
        <strain evidence="3">CGMCC 1.15794</strain>
    </source>
</reference>
<dbReference type="PANTHER" id="PTHR11091">
    <property type="entry name" value="OXIDOREDUCTASE-RELATED"/>
    <property type="match status" value="1"/>
</dbReference>
<dbReference type="Proteomes" id="UP000657592">
    <property type="component" value="Unassembled WGS sequence"/>
</dbReference>
<dbReference type="SUPFAM" id="SSF89733">
    <property type="entry name" value="L-sulfolactate dehydrogenase-like"/>
    <property type="match status" value="1"/>
</dbReference>
<dbReference type="RefSeq" id="WP_188755720.1">
    <property type="nucleotide sequence ID" value="NZ_BMJY01000005.1"/>
</dbReference>
<dbReference type="InterPro" id="IPR043144">
    <property type="entry name" value="Mal/L-sulf/L-lact_DH-like_ah"/>
</dbReference>
<proteinExistence type="inferred from homology"/>
<dbReference type="Pfam" id="PF02615">
    <property type="entry name" value="Ldh_2"/>
    <property type="match status" value="1"/>
</dbReference>
<dbReference type="InterPro" id="IPR036111">
    <property type="entry name" value="Mal/L-sulfo/L-lacto_DH-like_sf"/>
</dbReference>
<dbReference type="GO" id="GO:0016491">
    <property type="term" value="F:oxidoreductase activity"/>
    <property type="evidence" value="ECO:0007669"/>
    <property type="project" value="UniProtKB-KW"/>
</dbReference>